<proteinExistence type="inferred from homology"/>
<evidence type="ECO:0000256" key="3">
    <source>
        <dbReference type="ARBA" id="ARBA00022737"/>
    </source>
</evidence>
<name>A0A0R1MQY8_9LACO</name>
<keyword evidence="5" id="KW-1185">Reference proteome</keyword>
<keyword evidence="3" id="KW-0677">Repeat</keyword>
<protein>
    <recommendedName>
        <fullName evidence="6">Galactoside O-acetyltransferase</fullName>
    </recommendedName>
</protein>
<reference evidence="4 5" key="1">
    <citation type="journal article" date="2015" name="Genome Announc.">
        <title>Expanding the biotechnology potential of lactobacilli through comparative genomics of 213 strains and associated genera.</title>
        <authorList>
            <person name="Sun Z."/>
            <person name="Harris H.M."/>
            <person name="McCann A."/>
            <person name="Guo C."/>
            <person name="Argimon S."/>
            <person name="Zhang W."/>
            <person name="Yang X."/>
            <person name="Jeffery I.B."/>
            <person name="Cooney J.C."/>
            <person name="Kagawa T.F."/>
            <person name="Liu W."/>
            <person name="Song Y."/>
            <person name="Salvetti E."/>
            <person name="Wrobel A."/>
            <person name="Rasinkangas P."/>
            <person name="Parkhill J."/>
            <person name="Rea M.C."/>
            <person name="O'Sullivan O."/>
            <person name="Ritari J."/>
            <person name="Douillard F.P."/>
            <person name="Paul Ross R."/>
            <person name="Yang R."/>
            <person name="Briner A.E."/>
            <person name="Felis G.E."/>
            <person name="de Vos W.M."/>
            <person name="Barrangou R."/>
            <person name="Klaenhammer T.R."/>
            <person name="Caufield P.W."/>
            <person name="Cui Y."/>
            <person name="Zhang H."/>
            <person name="O'Toole P.W."/>
        </authorList>
    </citation>
    <scope>NUCLEOTIDE SEQUENCE [LARGE SCALE GENOMIC DNA]</scope>
    <source>
        <strain evidence="4 5">DSM 19519</strain>
    </source>
</reference>
<dbReference type="Proteomes" id="UP000051448">
    <property type="component" value="Unassembled WGS sequence"/>
</dbReference>
<dbReference type="AlphaFoldDB" id="A0A0R1MQY8"/>
<dbReference type="RefSeq" id="WP_057869123.1">
    <property type="nucleotide sequence ID" value="NZ_AZDX01000006.1"/>
</dbReference>
<gene>
    <name evidence="4" type="ORF">FC92_GL001871</name>
</gene>
<dbReference type="PATRIC" id="fig|1423759.3.peg.1954"/>
<keyword evidence="2" id="KW-0808">Transferase</keyword>
<dbReference type="EMBL" id="AZDX01000006">
    <property type="protein sequence ID" value="KRL07482.1"/>
    <property type="molecule type" value="Genomic_DNA"/>
</dbReference>
<evidence type="ECO:0000256" key="2">
    <source>
        <dbReference type="ARBA" id="ARBA00022679"/>
    </source>
</evidence>
<dbReference type="InterPro" id="IPR011004">
    <property type="entry name" value="Trimer_LpxA-like_sf"/>
</dbReference>
<dbReference type="GO" id="GO:0008374">
    <property type="term" value="F:O-acyltransferase activity"/>
    <property type="evidence" value="ECO:0007669"/>
    <property type="project" value="TreeGrafter"/>
</dbReference>
<dbReference type="GeneID" id="98310826"/>
<dbReference type="STRING" id="1423759.FC92_GL001871"/>
<evidence type="ECO:0000256" key="1">
    <source>
        <dbReference type="ARBA" id="ARBA00007274"/>
    </source>
</evidence>
<dbReference type="GO" id="GO:0005829">
    <property type="term" value="C:cytosol"/>
    <property type="evidence" value="ECO:0007669"/>
    <property type="project" value="TreeGrafter"/>
</dbReference>
<dbReference type="Pfam" id="PF00132">
    <property type="entry name" value="Hexapep"/>
    <property type="match status" value="1"/>
</dbReference>
<comment type="similarity">
    <text evidence="1">Belongs to the transferase hexapeptide repeat family.</text>
</comment>
<dbReference type="InterPro" id="IPR051159">
    <property type="entry name" value="Hexapeptide_acetyltransf"/>
</dbReference>
<dbReference type="PANTHER" id="PTHR23416:SF23">
    <property type="entry name" value="ACETYLTRANSFERASE C18B11.09C-RELATED"/>
    <property type="match status" value="1"/>
</dbReference>
<dbReference type="PROSITE" id="PS00101">
    <property type="entry name" value="HEXAPEP_TRANSFERASES"/>
    <property type="match status" value="1"/>
</dbReference>
<evidence type="ECO:0000313" key="5">
    <source>
        <dbReference type="Proteomes" id="UP000051448"/>
    </source>
</evidence>
<dbReference type="SUPFAM" id="SSF51161">
    <property type="entry name" value="Trimeric LpxA-like enzymes"/>
    <property type="match status" value="1"/>
</dbReference>
<dbReference type="OrthoDB" id="9801697at2"/>
<comment type="caution">
    <text evidence="4">The sequence shown here is derived from an EMBL/GenBank/DDBJ whole genome shotgun (WGS) entry which is preliminary data.</text>
</comment>
<dbReference type="CDD" id="cd04647">
    <property type="entry name" value="LbH_MAT_like"/>
    <property type="match status" value="1"/>
</dbReference>
<evidence type="ECO:0008006" key="6">
    <source>
        <dbReference type="Google" id="ProtNLM"/>
    </source>
</evidence>
<dbReference type="InterPro" id="IPR018357">
    <property type="entry name" value="Hexapep_transf_CS"/>
</dbReference>
<dbReference type="InterPro" id="IPR001451">
    <property type="entry name" value="Hexapep"/>
</dbReference>
<dbReference type="Pfam" id="PF14602">
    <property type="entry name" value="Hexapep_2"/>
    <property type="match status" value="1"/>
</dbReference>
<dbReference type="PANTHER" id="PTHR23416">
    <property type="entry name" value="SIALIC ACID SYNTHASE-RELATED"/>
    <property type="match status" value="1"/>
</dbReference>
<dbReference type="Gene3D" id="2.160.10.10">
    <property type="entry name" value="Hexapeptide repeat proteins"/>
    <property type="match status" value="1"/>
</dbReference>
<evidence type="ECO:0000313" key="4">
    <source>
        <dbReference type="EMBL" id="KRL07482.1"/>
    </source>
</evidence>
<sequence>MDVIFRKIRSFFDKQELKEKRKLWEGNQKISFDDTFTFFKETSLNISSKLNGKISINSNTCVRGSLEIQRDNGNIIVGKNCYIGDHTRIWSAESIKIGNNVLIAHNCNIFDNDTHPTELHERREDANNIIFKNVRADFPSLRVSPIIIEDDVWIGCNSLILKGVKIGKGAIIGAGSVVTKDVPPFATVVGNPAHIVKNKQG</sequence>
<organism evidence="4 5">
    <name type="scientific">Liquorilactobacillus hordei DSM 19519</name>
    <dbReference type="NCBI Taxonomy" id="1423759"/>
    <lineage>
        <taxon>Bacteria</taxon>
        <taxon>Bacillati</taxon>
        <taxon>Bacillota</taxon>
        <taxon>Bacilli</taxon>
        <taxon>Lactobacillales</taxon>
        <taxon>Lactobacillaceae</taxon>
        <taxon>Liquorilactobacillus</taxon>
    </lineage>
</organism>
<accession>A0A0R1MQY8</accession>